<comment type="caution">
    <text evidence="2">The sequence shown here is derived from an EMBL/GenBank/DDBJ whole genome shotgun (WGS) entry which is preliminary data.</text>
</comment>
<evidence type="ECO:0000313" key="3">
    <source>
        <dbReference type="Proteomes" id="UP000005837"/>
    </source>
</evidence>
<accession>C0DUG8</accession>
<gene>
    <name evidence="2" type="ORF">EIKCOROL_01000</name>
</gene>
<dbReference type="HOGENOM" id="CLU_3308897_0_0_4"/>
<feature type="compositionally biased region" description="Polar residues" evidence="1">
    <location>
        <begin position="30"/>
        <end position="39"/>
    </location>
</feature>
<protein>
    <submittedName>
        <fullName evidence="2">Uncharacterized protein</fullName>
    </submittedName>
</protein>
<dbReference type="AlphaFoldDB" id="C0DUG8"/>
<evidence type="ECO:0000256" key="1">
    <source>
        <dbReference type="SAM" id="MobiDB-lite"/>
    </source>
</evidence>
<feature type="compositionally biased region" description="Basic residues" evidence="1">
    <location>
        <begin position="17"/>
        <end position="26"/>
    </location>
</feature>
<evidence type="ECO:0000313" key="2">
    <source>
        <dbReference type="EMBL" id="EEG24366.1"/>
    </source>
</evidence>
<organism evidence="2 3">
    <name type="scientific">Eikenella corrodens ATCC 23834</name>
    <dbReference type="NCBI Taxonomy" id="546274"/>
    <lineage>
        <taxon>Bacteria</taxon>
        <taxon>Pseudomonadati</taxon>
        <taxon>Pseudomonadota</taxon>
        <taxon>Betaproteobacteria</taxon>
        <taxon>Neisseriales</taxon>
        <taxon>Neisseriaceae</taxon>
        <taxon>Eikenella</taxon>
    </lineage>
</organism>
<feature type="region of interest" description="Disordered" evidence="1">
    <location>
        <begin position="1"/>
        <end position="39"/>
    </location>
</feature>
<dbReference type="Proteomes" id="UP000005837">
    <property type="component" value="Unassembled WGS sequence"/>
</dbReference>
<dbReference type="EMBL" id="ACEA01000017">
    <property type="protein sequence ID" value="EEG24366.1"/>
    <property type="molecule type" value="Genomic_DNA"/>
</dbReference>
<name>C0DUG8_EIKCO</name>
<reference evidence="2 3" key="1">
    <citation type="submission" date="2009-01" db="EMBL/GenBank/DDBJ databases">
        <authorList>
            <person name="Fulton L."/>
            <person name="Clifton S."/>
            <person name="Chinwalla A.T."/>
            <person name="Mitreva M."/>
            <person name="Sodergren E."/>
            <person name="Weinstock G."/>
            <person name="Clifton S."/>
            <person name="Dooling D.J."/>
            <person name="Fulton B."/>
            <person name="Minx P."/>
            <person name="Pepin K.H."/>
            <person name="Johnson M."/>
            <person name="Bhonagiri V."/>
            <person name="Nash W.E."/>
            <person name="Mardis E.R."/>
            <person name="Wilson R.K."/>
        </authorList>
    </citation>
    <scope>NUCLEOTIDE SEQUENCE [LARGE SCALE GENOMIC DNA]</scope>
    <source>
        <strain evidence="2 3">ATCC 23834</strain>
    </source>
</reference>
<sequence length="39" mass="4236">MRLPENGASEGSGVSAKLKRRFHKLKLSGSLPTNPNNNE</sequence>
<proteinExistence type="predicted"/>